<dbReference type="OrthoDB" id="264354at2759"/>
<feature type="compositionally biased region" description="Low complexity" evidence="4">
    <location>
        <begin position="845"/>
        <end position="859"/>
    </location>
</feature>
<evidence type="ECO:0000256" key="3">
    <source>
        <dbReference type="ARBA" id="ARBA00022833"/>
    </source>
</evidence>
<dbReference type="STRING" id="1037660.A0A066VGB4"/>
<feature type="domain" description="RING-CH-type" evidence="6">
    <location>
        <begin position="386"/>
        <end position="458"/>
    </location>
</feature>
<feature type="region of interest" description="Disordered" evidence="4">
    <location>
        <begin position="113"/>
        <end position="146"/>
    </location>
</feature>
<keyword evidence="2" id="KW-0863">Zinc-finger</keyword>
<keyword evidence="5" id="KW-1133">Transmembrane helix</keyword>
<evidence type="ECO:0000313" key="8">
    <source>
        <dbReference type="Proteomes" id="UP000027361"/>
    </source>
</evidence>
<keyword evidence="3" id="KW-0862">Zinc</keyword>
<dbReference type="AlphaFoldDB" id="A0A066VGB4"/>
<accession>A0A066VGB4</accession>
<evidence type="ECO:0000313" key="7">
    <source>
        <dbReference type="EMBL" id="KDN39323.1"/>
    </source>
</evidence>
<dbReference type="HOGENOM" id="CLU_332937_0_0_1"/>
<feature type="region of interest" description="Disordered" evidence="4">
    <location>
        <begin position="318"/>
        <end position="382"/>
    </location>
</feature>
<proteinExistence type="predicted"/>
<dbReference type="InterPro" id="IPR011016">
    <property type="entry name" value="Znf_RING-CH"/>
</dbReference>
<dbReference type="InterPro" id="IPR013083">
    <property type="entry name" value="Znf_RING/FYVE/PHD"/>
</dbReference>
<dbReference type="GeneID" id="25266684"/>
<keyword evidence="5" id="KW-0812">Transmembrane</keyword>
<feature type="transmembrane region" description="Helical" evidence="5">
    <location>
        <begin position="734"/>
        <end position="760"/>
    </location>
</feature>
<dbReference type="SUPFAM" id="SSF57850">
    <property type="entry name" value="RING/U-box"/>
    <property type="match status" value="1"/>
</dbReference>
<feature type="compositionally biased region" description="Basic and acidic residues" evidence="4">
    <location>
        <begin position="710"/>
        <end position="722"/>
    </location>
</feature>
<feature type="region of interest" description="Disordered" evidence="4">
    <location>
        <begin position="1"/>
        <end position="26"/>
    </location>
</feature>
<evidence type="ECO:0000256" key="5">
    <source>
        <dbReference type="SAM" id="Phobius"/>
    </source>
</evidence>
<dbReference type="InParanoid" id="A0A066VGB4"/>
<keyword evidence="5" id="KW-0472">Membrane</keyword>
<dbReference type="SMART" id="SM00744">
    <property type="entry name" value="RINGv"/>
    <property type="match status" value="1"/>
</dbReference>
<feature type="compositionally biased region" description="Polar residues" evidence="4">
    <location>
        <begin position="58"/>
        <end position="74"/>
    </location>
</feature>
<protein>
    <recommendedName>
        <fullName evidence="6">RING-CH-type domain-containing protein</fullName>
    </recommendedName>
</protein>
<feature type="region of interest" description="Disordered" evidence="4">
    <location>
        <begin position="222"/>
        <end position="263"/>
    </location>
</feature>
<feature type="region of interest" description="Disordered" evidence="4">
    <location>
        <begin position="41"/>
        <end position="83"/>
    </location>
</feature>
<gene>
    <name evidence="7" type="ORF">K437DRAFT_276053</name>
</gene>
<reference evidence="7 8" key="1">
    <citation type="submission" date="2014-05" db="EMBL/GenBank/DDBJ databases">
        <title>Draft genome sequence of a rare smut relative, Tilletiaria anomala UBC 951.</title>
        <authorList>
            <consortium name="DOE Joint Genome Institute"/>
            <person name="Toome M."/>
            <person name="Kuo A."/>
            <person name="Henrissat B."/>
            <person name="Lipzen A."/>
            <person name="Tritt A."/>
            <person name="Yoshinaga Y."/>
            <person name="Zane M."/>
            <person name="Barry K."/>
            <person name="Grigoriev I.V."/>
            <person name="Spatafora J.W."/>
            <person name="Aimea M.C."/>
        </authorList>
    </citation>
    <scope>NUCLEOTIDE SEQUENCE [LARGE SCALE GENOMIC DNA]</scope>
    <source>
        <strain evidence="7 8">UBC 951</strain>
    </source>
</reference>
<name>A0A066VGB4_TILAU</name>
<dbReference type="GO" id="GO:0008270">
    <property type="term" value="F:zinc ion binding"/>
    <property type="evidence" value="ECO:0007669"/>
    <property type="project" value="UniProtKB-KW"/>
</dbReference>
<feature type="region of interest" description="Disordered" evidence="4">
    <location>
        <begin position="689"/>
        <end position="722"/>
    </location>
</feature>
<dbReference type="PANTHER" id="PTHR46347:SF1">
    <property type="entry name" value="RING_FYVE_PHD ZINC FINGER SUPERFAMILY PROTEIN"/>
    <property type="match status" value="1"/>
</dbReference>
<feature type="region of interest" description="Disordered" evidence="4">
    <location>
        <begin position="838"/>
        <end position="859"/>
    </location>
</feature>
<dbReference type="PROSITE" id="PS51292">
    <property type="entry name" value="ZF_RING_CH"/>
    <property type="match status" value="1"/>
</dbReference>
<keyword evidence="1" id="KW-0479">Metal-binding</keyword>
<sequence length="859" mass="94403">MPSSYPIRISTDSLRSSADEANAADLPGTFVSLETHIDDRAEMSVSGGAGLRHRDSRNNLATPQAGRHSSSSKPGWTGPEALSKRLPDQQLPEDPFLELPNAASLAYGWHTVADGETDTGGEHTVEHQNPQRAQDGSIHPTAPTETGEKGFYEQIESHRHRWRLDWLRERGQGTPGKSPTPAQKDAPFLCVLTGAEVPNESRYSRTRTLFPPGFGTTLFTAKDSAEEPESDADAKRATGEAPQLPLPPPELSFPRAESSSLSGTSWNRHPVLGYVPANWSVDDVGRLKRLLIDHSAYEWRIEHSGEVVGRLTRKRAPVGPSAWPLAVSESKHGDQKQAPENKYDAASEKHLQRRTREARANNVEDEDTSRTEEERRRAQEEADFLREQQEQVICRICFEGAGSKNEKGKDMGRLISPCKCKGTMKFIHSSCLDSWRRFSSRSSSAIACDQCGAPYRFRKSRFVGMANSRPLLFLLSISLFLSLIWSVGWAAGTAIERWGVFDDDVRNAVLGAGEATGKRKEQTWGEWLLGTEDDDGHGYADQYNPHYSWSGGGWVIAGAGPFGYGGYSDAAGWYDLMKSAVRSVVSGESTQAIRQVVLGGKEQREHAVVAQDSGQQRGWWKALVHDWKYGPDGFWPGQAPAEDRAAAPAAGVNSDPQPAFEGASTRVESKENERYDVRTAAQYDPAVRAVRPTREAESAKERAARKRKQQKGEALKKKAEKRSATGRPAWVDKLLLRFSLGFSLIGMVSFINLTFGLSIFGPFHLNLGMGRGLARMTRSPRRNGGGGRGDAAAITSIILFALVVIGIARALLIVYKLVNALARRVLARAEDYVVDWGGHEEGEHPQQQQAPQGGIEVHG</sequence>
<dbReference type="Pfam" id="PF12906">
    <property type="entry name" value="RINGv"/>
    <property type="match status" value="1"/>
</dbReference>
<organism evidence="7 8">
    <name type="scientific">Tilletiaria anomala (strain ATCC 24038 / CBS 436.72 / UBC 951)</name>
    <dbReference type="NCBI Taxonomy" id="1037660"/>
    <lineage>
        <taxon>Eukaryota</taxon>
        <taxon>Fungi</taxon>
        <taxon>Dikarya</taxon>
        <taxon>Basidiomycota</taxon>
        <taxon>Ustilaginomycotina</taxon>
        <taxon>Exobasidiomycetes</taxon>
        <taxon>Georgefischeriales</taxon>
        <taxon>Tilletiariaceae</taxon>
        <taxon>Tilletiaria</taxon>
    </lineage>
</organism>
<feature type="compositionally biased region" description="Basic and acidic residues" evidence="4">
    <location>
        <begin position="692"/>
        <end position="702"/>
    </location>
</feature>
<feature type="transmembrane region" description="Helical" evidence="5">
    <location>
        <begin position="471"/>
        <end position="491"/>
    </location>
</feature>
<feature type="region of interest" description="Disordered" evidence="4">
    <location>
        <begin position="638"/>
        <end position="673"/>
    </location>
</feature>
<feature type="transmembrane region" description="Helical" evidence="5">
    <location>
        <begin position="791"/>
        <end position="818"/>
    </location>
</feature>
<keyword evidence="8" id="KW-1185">Reference proteome</keyword>
<feature type="compositionally biased region" description="Basic and acidic residues" evidence="4">
    <location>
        <begin position="329"/>
        <end position="359"/>
    </location>
</feature>
<evidence type="ECO:0000256" key="4">
    <source>
        <dbReference type="SAM" id="MobiDB-lite"/>
    </source>
</evidence>
<dbReference type="PANTHER" id="PTHR46347">
    <property type="entry name" value="RING/FYVE/PHD ZINC FINGER SUPERFAMILY PROTEIN"/>
    <property type="match status" value="1"/>
</dbReference>
<dbReference type="EMBL" id="JMSN01000106">
    <property type="protein sequence ID" value="KDN39323.1"/>
    <property type="molecule type" value="Genomic_DNA"/>
</dbReference>
<evidence type="ECO:0000256" key="2">
    <source>
        <dbReference type="ARBA" id="ARBA00022771"/>
    </source>
</evidence>
<dbReference type="RefSeq" id="XP_013240995.1">
    <property type="nucleotide sequence ID" value="XM_013385541.1"/>
</dbReference>
<evidence type="ECO:0000259" key="6">
    <source>
        <dbReference type="PROSITE" id="PS51292"/>
    </source>
</evidence>
<comment type="caution">
    <text evidence="7">The sequence shown here is derived from an EMBL/GenBank/DDBJ whole genome shotgun (WGS) entry which is preliminary data.</text>
</comment>
<feature type="compositionally biased region" description="Basic and acidic residues" evidence="4">
    <location>
        <begin position="368"/>
        <end position="382"/>
    </location>
</feature>
<evidence type="ECO:0000256" key="1">
    <source>
        <dbReference type="ARBA" id="ARBA00022723"/>
    </source>
</evidence>
<dbReference type="Gene3D" id="3.30.40.10">
    <property type="entry name" value="Zinc/RING finger domain, C3HC4 (zinc finger)"/>
    <property type="match status" value="1"/>
</dbReference>
<dbReference type="CDD" id="cd16495">
    <property type="entry name" value="RING_CH-C4HC3_MARCH"/>
    <property type="match status" value="1"/>
</dbReference>
<dbReference type="Proteomes" id="UP000027361">
    <property type="component" value="Unassembled WGS sequence"/>
</dbReference>